<accession>A0A9I9ELT1</accession>
<organism evidence="1">
    <name type="scientific">Cucumis melo</name>
    <name type="common">Muskmelon</name>
    <dbReference type="NCBI Taxonomy" id="3656"/>
    <lineage>
        <taxon>Eukaryota</taxon>
        <taxon>Viridiplantae</taxon>
        <taxon>Streptophyta</taxon>
        <taxon>Embryophyta</taxon>
        <taxon>Tracheophyta</taxon>
        <taxon>Spermatophyta</taxon>
        <taxon>Magnoliopsida</taxon>
        <taxon>eudicotyledons</taxon>
        <taxon>Gunneridae</taxon>
        <taxon>Pentapetalae</taxon>
        <taxon>rosids</taxon>
        <taxon>fabids</taxon>
        <taxon>Cucurbitales</taxon>
        <taxon>Cucurbitaceae</taxon>
        <taxon>Benincaseae</taxon>
        <taxon>Cucumis</taxon>
    </lineage>
</organism>
<dbReference type="EnsemblPlants" id="MELO3C035138.2.1">
    <property type="protein sequence ID" value="MELO3C035138.2.1"/>
    <property type="gene ID" value="MELO3C035138.2"/>
</dbReference>
<dbReference type="Gramene" id="MELO3C035138.2.1">
    <property type="protein sequence ID" value="MELO3C035138.2.1"/>
    <property type="gene ID" value="MELO3C035138.2"/>
</dbReference>
<dbReference type="AlphaFoldDB" id="A0A9I9ELT1"/>
<name>A0A9I9ELT1_CUCME</name>
<evidence type="ECO:0000313" key="1">
    <source>
        <dbReference type="EnsemblPlants" id="MELO3C035138.2.1"/>
    </source>
</evidence>
<proteinExistence type="predicted"/>
<protein>
    <submittedName>
        <fullName evidence="1">Uncharacterized protein</fullName>
    </submittedName>
</protein>
<reference evidence="1" key="1">
    <citation type="submission" date="2023-03" db="UniProtKB">
        <authorList>
            <consortium name="EnsemblPlants"/>
        </authorList>
    </citation>
    <scope>IDENTIFICATION</scope>
</reference>
<sequence length="64" mass="7385">MLFGLSIGNKTDTSLCHWSLVGRFQYIAFDYAMLYVSCSREIGPVLDDCIYCSTLWKCEKVCWC</sequence>